<evidence type="ECO:0000313" key="2">
    <source>
        <dbReference type="Proteomes" id="UP000789396"/>
    </source>
</evidence>
<dbReference type="AlphaFoldDB" id="A0A9N9I5K0"/>
<feature type="non-terminal residue" evidence="1">
    <location>
        <position position="1"/>
    </location>
</feature>
<name>A0A9N9I5K0_9GLOM</name>
<organism evidence="1 2">
    <name type="scientific">Racocetra fulgida</name>
    <dbReference type="NCBI Taxonomy" id="60492"/>
    <lineage>
        <taxon>Eukaryota</taxon>
        <taxon>Fungi</taxon>
        <taxon>Fungi incertae sedis</taxon>
        <taxon>Mucoromycota</taxon>
        <taxon>Glomeromycotina</taxon>
        <taxon>Glomeromycetes</taxon>
        <taxon>Diversisporales</taxon>
        <taxon>Gigasporaceae</taxon>
        <taxon>Racocetra</taxon>
    </lineage>
</organism>
<dbReference type="EMBL" id="CAJVPZ010024975">
    <property type="protein sequence ID" value="CAG8720887.1"/>
    <property type="molecule type" value="Genomic_DNA"/>
</dbReference>
<comment type="caution">
    <text evidence="1">The sequence shown here is derived from an EMBL/GenBank/DDBJ whole genome shotgun (WGS) entry which is preliminary data.</text>
</comment>
<sequence>QQAVHQVWSGAAVIYNFFHVNKEWNKVLKQSLGANGPQQIVTYRKEMKSYMRSVIHQINTMNDTNHIKVTVLNAHKVGRINAAKVLNIDVSSIPTTNNCIESLDNHLNKESLRQLQRRGTQLRVDVLVMYLVECVTPNFMKRRKFQKSLEENLKIQQTNYIDQRYVELLKANYKYSVYTEPDKERDDEAKKIAASFRGIVKYEYTDKLNVWMEDIPLVTLPSREVAELDADDDIWMISDETEDDSSEEVIEISLKTDDKLKATQNIPTILPNLKETSTNVTSSNPKQDMQNTCRSILNSLQSISETSKSLDNVALNSKNSNNVKKGRNHFEHGKRALQGLIQSDDWKIALFNFQALLTENQPPSKKPKLDVSNVT</sequence>
<dbReference type="OrthoDB" id="2425875at2759"/>
<protein>
    <submittedName>
        <fullName evidence="1">13651_t:CDS:1</fullName>
    </submittedName>
</protein>
<dbReference type="Proteomes" id="UP000789396">
    <property type="component" value="Unassembled WGS sequence"/>
</dbReference>
<proteinExistence type="predicted"/>
<evidence type="ECO:0000313" key="1">
    <source>
        <dbReference type="EMBL" id="CAG8720887.1"/>
    </source>
</evidence>
<gene>
    <name evidence="1" type="ORF">RFULGI_LOCUS11448</name>
</gene>
<reference evidence="1" key="1">
    <citation type="submission" date="2021-06" db="EMBL/GenBank/DDBJ databases">
        <authorList>
            <person name="Kallberg Y."/>
            <person name="Tangrot J."/>
            <person name="Rosling A."/>
        </authorList>
    </citation>
    <scope>NUCLEOTIDE SEQUENCE</scope>
    <source>
        <strain evidence="1">IN212</strain>
    </source>
</reference>
<accession>A0A9N9I5K0</accession>
<keyword evidence="2" id="KW-1185">Reference proteome</keyword>